<gene>
    <name evidence="2" type="ORF">GCM10023153_25550</name>
</gene>
<keyword evidence="1" id="KW-1277">Toxin-antitoxin system</keyword>
<dbReference type="Proteomes" id="UP001500390">
    <property type="component" value="Unassembled WGS sequence"/>
</dbReference>
<evidence type="ECO:0000313" key="3">
    <source>
        <dbReference type="Proteomes" id="UP001500390"/>
    </source>
</evidence>
<protein>
    <recommendedName>
        <fullName evidence="4">Antitoxin VapB</fullName>
    </recommendedName>
</protein>
<dbReference type="RefSeq" id="WP_159899907.1">
    <property type="nucleotide sequence ID" value="NZ_BAABFX010000033.1"/>
</dbReference>
<evidence type="ECO:0008006" key="4">
    <source>
        <dbReference type="Google" id="ProtNLM"/>
    </source>
</evidence>
<reference evidence="3" key="1">
    <citation type="journal article" date="2019" name="Int. J. Syst. Evol. Microbiol.">
        <title>The Global Catalogue of Microorganisms (GCM) 10K type strain sequencing project: providing services to taxonomists for standard genome sequencing and annotation.</title>
        <authorList>
            <consortium name="The Broad Institute Genomics Platform"/>
            <consortium name="The Broad Institute Genome Sequencing Center for Infectious Disease"/>
            <person name="Wu L."/>
            <person name="Ma J."/>
        </authorList>
    </citation>
    <scope>NUCLEOTIDE SEQUENCE [LARGE SCALE GENOMIC DNA]</scope>
    <source>
        <strain evidence="3">JCM 17738</strain>
    </source>
</reference>
<organism evidence="2 3">
    <name type="scientific">Ornithinibacter aureus</name>
    <dbReference type="NCBI Taxonomy" id="622664"/>
    <lineage>
        <taxon>Bacteria</taxon>
        <taxon>Bacillati</taxon>
        <taxon>Actinomycetota</taxon>
        <taxon>Actinomycetes</taxon>
        <taxon>Micrococcales</taxon>
        <taxon>Intrasporangiaceae</taxon>
        <taxon>Ornithinibacter</taxon>
    </lineage>
</organism>
<accession>A0ABP8K311</accession>
<name>A0ABP8K311_9MICO</name>
<dbReference type="EMBL" id="BAABFX010000033">
    <property type="protein sequence ID" value="GAA4399426.1"/>
    <property type="molecule type" value="Genomic_DNA"/>
</dbReference>
<evidence type="ECO:0000256" key="1">
    <source>
        <dbReference type="ARBA" id="ARBA00022649"/>
    </source>
</evidence>
<keyword evidence="3" id="KW-1185">Reference proteome</keyword>
<dbReference type="Pfam" id="PF07704">
    <property type="entry name" value="PSK_trans_fac"/>
    <property type="match status" value="1"/>
</dbReference>
<sequence length="83" mass="9116">MSMNIKSERAHDLARRAAAATGRSQTSVVEEALARYLEQVGEADAQAQRRVWDLLAAVDARLVDVDREAFAADDLYDEQGLPA</sequence>
<comment type="caution">
    <text evidence="2">The sequence shown here is derived from an EMBL/GenBank/DDBJ whole genome shotgun (WGS) entry which is preliminary data.</text>
</comment>
<dbReference type="InterPro" id="IPR011660">
    <property type="entry name" value="VapB-like"/>
</dbReference>
<proteinExistence type="predicted"/>
<evidence type="ECO:0000313" key="2">
    <source>
        <dbReference type="EMBL" id="GAA4399426.1"/>
    </source>
</evidence>